<dbReference type="InterPro" id="IPR011712">
    <property type="entry name" value="Sig_transdc_His_kin_sub3_dim/P"/>
</dbReference>
<accession>A0A5C4V925</accession>
<dbReference type="InterPro" id="IPR050482">
    <property type="entry name" value="Sensor_HK_TwoCompSys"/>
</dbReference>
<keyword evidence="2" id="KW-0418">Kinase</keyword>
<dbReference type="Proteomes" id="UP000311713">
    <property type="component" value="Unassembled WGS sequence"/>
</dbReference>
<feature type="domain" description="Signal transduction histidine kinase subgroup 3 dimerisation and phosphoacceptor" evidence="5">
    <location>
        <begin position="72"/>
        <end position="138"/>
    </location>
</feature>
<evidence type="ECO:0000259" key="5">
    <source>
        <dbReference type="Pfam" id="PF07730"/>
    </source>
</evidence>
<dbReference type="Pfam" id="PF07730">
    <property type="entry name" value="HisKA_3"/>
    <property type="match status" value="1"/>
</dbReference>
<reference evidence="6 7" key="1">
    <citation type="submission" date="2019-06" db="EMBL/GenBank/DDBJ databases">
        <title>Draft genome of Streptomyces sedi sp. JCM16909.</title>
        <authorList>
            <person name="Klykleung N."/>
            <person name="Tanasupawat S."/>
            <person name="Kudo T."/>
            <person name="Yuki M."/>
            <person name="Ohkuma M."/>
        </authorList>
    </citation>
    <scope>NUCLEOTIDE SEQUENCE [LARGE SCALE GENOMIC DNA]</scope>
    <source>
        <strain evidence="6 7">JCM 16909</strain>
    </source>
</reference>
<feature type="region of interest" description="Disordered" evidence="4">
    <location>
        <begin position="281"/>
        <end position="303"/>
    </location>
</feature>
<comment type="caution">
    <text evidence="6">The sequence shown here is derived from an EMBL/GenBank/DDBJ whole genome shotgun (WGS) entry which is preliminary data.</text>
</comment>
<keyword evidence="1" id="KW-0808">Transferase</keyword>
<proteinExistence type="predicted"/>
<sequence>MGPHLAAPLACCLIAFGLQGPGVTAILALAVVQSAVMVFMGATFRTSAWTLRVLDRVDAARETEKRLAVAEERLRFGRDLHDVLGRNLSVIALKSELAAQLARRGSPVAVDQLAEVQRIARESQREIREVVRGYRQVDLRAELAGARGVLEAADIRCALVGVDAVAPALSPKAGSALGWVVREGVTNVLRHSSAELCTITFGTSRDGLAELSVENDGAVARETTAGGAGTGLPGLRERLSALGGTLAAERVGDGIFRLTARVPLDAEGSGPAVATGAEGIGVGSAGGAPVEGKVGDVEREVRR</sequence>
<dbReference type="GO" id="GO:0000155">
    <property type="term" value="F:phosphorelay sensor kinase activity"/>
    <property type="evidence" value="ECO:0007669"/>
    <property type="project" value="InterPro"/>
</dbReference>
<dbReference type="PANTHER" id="PTHR24421">
    <property type="entry name" value="NITRATE/NITRITE SENSOR PROTEIN NARX-RELATED"/>
    <property type="match status" value="1"/>
</dbReference>
<dbReference type="EMBL" id="VDGT01000004">
    <property type="protein sequence ID" value="TNM32382.1"/>
    <property type="molecule type" value="Genomic_DNA"/>
</dbReference>
<dbReference type="SUPFAM" id="SSF55874">
    <property type="entry name" value="ATPase domain of HSP90 chaperone/DNA topoisomerase II/histidine kinase"/>
    <property type="match status" value="1"/>
</dbReference>
<dbReference type="PANTHER" id="PTHR24421:SF63">
    <property type="entry name" value="SENSOR HISTIDINE KINASE DESK"/>
    <property type="match status" value="1"/>
</dbReference>
<evidence type="ECO:0000256" key="1">
    <source>
        <dbReference type="ARBA" id="ARBA00022679"/>
    </source>
</evidence>
<feature type="compositionally biased region" description="Basic and acidic residues" evidence="4">
    <location>
        <begin position="293"/>
        <end position="303"/>
    </location>
</feature>
<evidence type="ECO:0000256" key="2">
    <source>
        <dbReference type="ARBA" id="ARBA00022777"/>
    </source>
</evidence>
<dbReference type="AlphaFoldDB" id="A0A5C4V925"/>
<organism evidence="6 7">
    <name type="scientific">Streptomyces sedi</name>
    <dbReference type="NCBI Taxonomy" id="555059"/>
    <lineage>
        <taxon>Bacteria</taxon>
        <taxon>Bacillati</taxon>
        <taxon>Actinomycetota</taxon>
        <taxon>Actinomycetes</taxon>
        <taxon>Kitasatosporales</taxon>
        <taxon>Streptomycetaceae</taxon>
        <taxon>Streptomyces</taxon>
    </lineage>
</organism>
<dbReference type="GO" id="GO:0046983">
    <property type="term" value="F:protein dimerization activity"/>
    <property type="evidence" value="ECO:0007669"/>
    <property type="project" value="InterPro"/>
</dbReference>
<dbReference type="CDD" id="cd16917">
    <property type="entry name" value="HATPase_UhpB-NarQ-NarX-like"/>
    <property type="match status" value="1"/>
</dbReference>
<keyword evidence="7" id="KW-1185">Reference proteome</keyword>
<evidence type="ECO:0000313" key="6">
    <source>
        <dbReference type="EMBL" id="TNM32382.1"/>
    </source>
</evidence>
<dbReference type="InterPro" id="IPR036890">
    <property type="entry name" value="HATPase_C_sf"/>
</dbReference>
<dbReference type="OrthoDB" id="5241784at2"/>
<evidence type="ECO:0000313" key="7">
    <source>
        <dbReference type="Proteomes" id="UP000311713"/>
    </source>
</evidence>
<keyword evidence="3" id="KW-0902">Two-component regulatory system</keyword>
<gene>
    <name evidence="6" type="ORF">FH715_08070</name>
</gene>
<dbReference type="Gene3D" id="3.30.565.10">
    <property type="entry name" value="Histidine kinase-like ATPase, C-terminal domain"/>
    <property type="match status" value="1"/>
</dbReference>
<dbReference type="Gene3D" id="1.20.5.1930">
    <property type="match status" value="1"/>
</dbReference>
<dbReference type="GO" id="GO:0016020">
    <property type="term" value="C:membrane"/>
    <property type="evidence" value="ECO:0007669"/>
    <property type="project" value="InterPro"/>
</dbReference>
<evidence type="ECO:0000256" key="3">
    <source>
        <dbReference type="ARBA" id="ARBA00023012"/>
    </source>
</evidence>
<evidence type="ECO:0000256" key="4">
    <source>
        <dbReference type="SAM" id="MobiDB-lite"/>
    </source>
</evidence>
<name>A0A5C4V925_9ACTN</name>
<protein>
    <recommendedName>
        <fullName evidence="5">Signal transduction histidine kinase subgroup 3 dimerisation and phosphoacceptor domain-containing protein</fullName>
    </recommendedName>
</protein>